<dbReference type="GO" id="GO:0005737">
    <property type="term" value="C:cytoplasm"/>
    <property type="evidence" value="ECO:0007669"/>
    <property type="project" value="TreeGrafter"/>
</dbReference>
<dbReference type="Gene3D" id="2.30.30.380">
    <property type="entry name" value="Zn-finger domain of Sec23/24"/>
    <property type="match status" value="1"/>
</dbReference>
<protein>
    <submittedName>
        <fullName evidence="7">Protein tamozhennic</fullName>
    </submittedName>
</protein>
<dbReference type="GO" id="GO:0008270">
    <property type="term" value="F:zinc ion binding"/>
    <property type="evidence" value="ECO:0007669"/>
    <property type="project" value="UniProtKB-KW"/>
</dbReference>
<accession>A0AAV3Y5D3</accession>
<evidence type="ECO:0000313" key="8">
    <source>
        <dbReference type="Proteomes" id="UP000735302"/>
    </source>
</evidence>
<dbReference type="Proteomes" id="UP000735302">
    <property type="component" value="Unassembled WGS sequence"/>
</dbReference>
<evidence type="ECO:0000256" key="3">
    <source>
        <dbReference type="ARBA" id="ARBA00022833"/>
    </source>
</evidence>
<dbReference type="InterPro" id="IPR048839">
    <property type="entry name" value="SPATA2_PUB-like"/>
</dbReference>
<feature type="compositionally biased region" description="Polar residues" evidence="5">
    <location>
        <begin position="578"/>
        <end position="592"/>
    </location>
</feature>
<feature type="region of interest" description="Disordered" evidence="5">
    <location>
        <begin position="578"/>
        <end position="604"/>
    </location>
</feature>
<evidence type="ECO:0000256" key="2">
    <source>
        <dbReference type="ARBA" id="ARBA00022771"/>
    </source>
</evidence>
<dbReference type="Gene3D" id="1.20.58.2190">
    <property type="match status" value="1"/>
</dbReference>
<evidence type="ECO:0000256" key="4">
    <source>
        <dbReference type="PROSITE-ProRule" id="PRU00322"/>
    </source>
</evidence>
<dbReference type="EMBL" id="BLXT01000514">
    <property type="protein sequence ID" value="GFN77971.1"/>
    <property type="molecule type" value="Genomic_DNA"/>
</dbReference>
<dbReference type="InterPro" id="IPR036339">
    <property type="entry name" value="PUB-like_dom_sf"/>
</dbReference>
<evidence type="ECO:0000313" key="7">
    <source>
        <dbReference type="EMBL" id="GFN77971.1"/>
    </source>
</evidence>
<evidence type="ECO:0000259" key="6">
    <source>
        <dbReference type="PROSITE" id="PS50199"/>
    </source>
</evidence>
<organism evidence="7 8">
    <name type="scientific">Plakobranchus ocellatus</name>
    <dbReference type="NCBI Taxonomy" id="259542"/>
    <lineage>
        <taxon>Eukaryota</taxon>
        <taxon>Metazoa</taxon>
        <taxon>Spiralia</taxon>
        <taxon>Lophotrochozoa</taxon>
        <taxon>Mollusca</taxon>
        <taxon>Gastropoda</taxon>
        <taxon>Heterobranchia</taxon>
        <taxon>Euthyneura</taxon>
        <taxon>Panpulmonata</taxon>
        <taxon>Sacoglossa</taxon>
        <taxon>Placobranchoidea</taxon>
        <taxon>Plakobranchidae</taxon>
        <taxon>Plakobranchus</taxon>
    </lineage>
</organism>
<evidence type="ECO:0000256" key="1">
    <source>
        <dbReference type="ARBA" id="ARBA00022723"/>
    </source>
</evidence>
<feature type="region of interest" description="Disordered" evidence="5">
    <location>
        <begin position="535"/>
        <end position="562"/>
    </location>
</feature>
<gene>
    <name evidence="7" type="ORF">PoB_000447700</name>
</gene>
<keyword evidence="1" id="KW-0479">Metal-binding</keyword>
<dbReference type="Pfam" id="PF00641">
    <property type="entry name" value="Zn_ribbon_RanBP"/>
    <property type="match status" value="2"/>
</dbReference>
<proteinExistence type="predicted"/>
<feature type="domain" description="RanBP2-type" evidence="6">
    <location>
        <begin position="608"/>
        <end position="637"/>
    </location>
</feature>
<dbReference type="AlphaFoldDB" id="A0AAV3Y5D3"/>
<sequence length="697" mass="77143">MEALVNARNEYKKQHLQQGLTILSDQEIYELNSKIQRLIEIAIKEVVSVYMFQTPDCLGMFERALKFHSKASLNLSALTKAYECLEKYFLQLVEQPWKQEFKKIKLYGGFYRTRIKSVLPEPESIFRHAGYSVLLDKQLLVLENPVQPDSLLVFAFDCRLCAELCRAITEHYEVVKSLSVSLDQAVRDILYGDRSRGRSGINAHVGFNQNPQLQVGLNPLGFEDERQQDYTAVPHIPKREPIVLDQNLGNAGTSTSSFSTRAANSMYTRQRQPGESADMMTNLANRKVERQPDHFEGFTDEHILRSLHAVGGLPYAPQDTSTAIPKNGHVEPIEWDKYYQLQMQRKRDKNLSQLHHLGLMNIVAQNPGVSVHGPATYPPTLAGRQNMSSVEYSVDEGIEKDISPVYKNPPYPYVGPKLSVPGSSLQSSFIDQGYNTANGSNGHQINLASGHAAQLQQPQQIYAGRMHTDGVSSPPIVPPRIPPRSTKPDFGVRGGLASTQDALAYQAPPLIPGEPQTQGKVVISNNAPVRTISMIGSQNGSRSSEIPGLSSSTAPSTRLTHSSPVLRKEQLRVGMGNSSSLKYNIGTGNKAVSDQAERSRASRSMDLTRSNWECPRCTTRNSPSDTMCTVCSSSRPKTNPASRNGSLASSGFSETLDMREIPGMSKKSCPVCTLENEPNRSHCSLCDAKLEDPYTYV</sequence>
<dbReference type="SUPFAM" id="SSF143503">
    <property type="entry name" value="PUG domain-like"/>
    <property type="match status" value="1"/>
</dbReference>
<dbReference type="Pfam" id="PF21388">
    <property type="entry name" value="SPATA2_PUB-like"/>
    <property type="match status" value="1"/>
</dbReference>
<dbReference type="PROSITE" id="PS50199">
    <property type="entry name" value="ZF_RANBP2_2"/>
    <property type="match status" value="1"/>
</dbReference>
<dbReference type="SMART" id="SM00547">
    <property type="entry name" value="ZnF_RBZ"/>
    <property type="match status" value="2"/>
</dbReference>
<dbReference type="PANTHER" id="PTHR15326">
    <property type="entry name" value="SPERMATOGENESIS-ASSOCIATED PROTEIN 2/TAMOZHENNIC"/>
    <property type="match status" value="1"/>
</dbReference>
<dbReference type="PROSITE" id="PS01358">
    <property type="entry name" value="ZF_RANBP2_1"/>
    <property type="match status" value="1"/>
</dbReference>
<reference evidence="7 8" key="1">
    <citation type="journal article" date="2021" name="Elife">
        <title>Chloroplast acquisition without the gene transfer in kleptoplastic sea slugs, Plakobranchus ocellatus.</title>
        <authorList>
            <person name="Maeda T."/>
            <person name="Takahashi S."/>
            <person name="Yoshida T."/>
            <person name="Shimamura S."/>
            <person name="Takaki Y."/>
            <person name="Nagai Y."/>
            <person name="Toyoda A."/>
            <person name="Suzuki Y."/>
            <person name="Arimoto A."/>
            <person name="Ishii H."/>
            <person name="Satoh N."/>
            <person name="Nishiyama T."/>
            <person name="Hasebe M."/>
            <person name="Maruyama T."/>
            <person name="Minagawa J."/>
            <person name="Obokata J."/>
            <person name="Shigenobu S."/>
        </authorList>
    </citation>
    <scope>NUCLEOTIDE SEQUENCE [LARGE SCALE GENOMIC DNA]</scope>
</reference>
<evidence type="ECO:0000256" key="5">
    <source>
        <dbReference type="SAM" id="MobiDB-lite"/>
    </source>
</evidence>
<name>A0AAV3Y5D3_9GAST</name>
<keyword evidence="2 4" id="KW-0863">Zinc-finger</keyword>
<dbReference type="PANTHER" id="PTHR15326:SF2">
    <property type="entry name" value="PROTEIN TAMOZHENNIC"/>
    <property type="match status" value="1"/>
</dbReference>
<dbReference type="InterPro" id="IPR001876">
    <property type="entry name" value="Znf_RanBP2"/>
</dbReference>
<comment type="caution">
    <text evidence="7">The sequence shown here is derived from an EMBL/GenBank/DDBJ whole genome shotgun (WGS) entry which is preliminary data.</text>
</comment>
<keyword evidence="8" id="KW-1185">Reference proteome</keyword>
<keyword evidence="3" id="KW-0862">Zinc</keyword>